<organism evidence="1 2">
    <name type="scientific">Phaseolus coccineus</name>
    <name type="common">Scarlet runner bean</name>
    <name type="synonym">Phaseolus multiflorus</name>
    <dbReference type="NCBI Taxonomy" id="3886"/>
    <lineage>
        <taxon>Eukaryota</taxon>
        <taxon>Viridiplantae</taxon>
        <taxon>Streptophyta</taxon>
        <taxon>Embryophyta</taxon>
        <taxon>Tracheophyta</taxon>
        <taxon>Spermatophyta</taxon>
        <taxon>Magnoliopsida</taxon>
        <taxon>eudicotyledons</taxon>
        <taxon>Gunneridae</taxon>
        <taxon>Pentapetalae</taxon>
        <taxon>rosids</taxon>
        <taxon>fabids</taxon>
        <taxon>Fabales</taxon>
        <taxon>Fabaceae</taxon>
        <taxon>Papilionoideae</taxon>
        <taxon>50 kb inversion clade</taxon>
        <taxon>NPAAA clade</taxon>
        <taxon>indigoferoid/millettioid clade</taxon>
        <taxon>Phaseoleae</taxon>
        <taxon>Phaseolus</taxon>
    </lineage>
</organism>
<dbReference type="AlphaFoldDB" id="A0AAN9LVT8"/>
<dbReference type="Proteomes" id="UP001374584">
    <property type="component" value="Unassembled WGS sequence"/>
</dbReference>
<comment type="caution">
    <text evidence="1">The sequence shown here is derived from an EMBL/GenBank/DDBJ whole genome shotgun (WGS) entry which is preliminary data.</text>
</comment>
<evidence type="ECO:0000313" key="2">
    <source>
        <dbReference type="Proteomes" id="UP001374584"/>
    </source>
</evidence>
<protein>
    <submittedName>
        <fullName evidence="1">Uncharacterized protein</fullName>
    </submittedName>
</protein>
<name>A0AAN9LVT8_PHACN</name>
<evidence type="ECO:0000313" key="1">
    <source>
        <dbReference type="EMBL" id="KAK7342776.1"/>
    </source>
</evidence>
<proteinExistence type="predicted"/>
<keyword evidence="2" id="KW-1185">Reference proteome</keyword>
<accession>A0AAN9LVT8</accession>
<dbReference type="EMBL" id="JAYMYR010000009">
    <property type="protein sequence ID" value="KAK7342776.1"/>
    <property type="molecule type" value="Genomic_DNA"/>
</dbReference>
<gene>
    <name evidence="1" type="ORF">VNO80_25732</name>
</gene>
<reference evidence="1 2" key="1">
    <citation type="submission" date="2024-01" db="EMBL/GenBank/DDBJ databases">
        <title>The genomes of 5 underutilized Papilionoideae crops provide insights into root nodulation and disease resistanc.</title>
        <authorList>
            <person name="Jiang F."/>
        </authorList>
    </citation>
    <scope>NUCLEOTIDE SEQUENCE [LARGE SCALE GENOMIC DNA]</scope>
    <source>
        <strain evidence="1">JINMINGXINNONG_FW02</strain>
        <tissue evidence="1">Leaves</tissue>
    </source>
</reference>
<sequence>MSSSSFSSFAYFSSSGDSPLLDRDVNPIWVGSLSNPSDSFSIQGDSLEVESVSVTVEVMPITVRVALTNIPSRLPKAQMAKGKRKTSNLKIIEIPETTVVKGNMKGSDAHTMKEKKMNVTSLWKEWKVATMVFWRRKRG</sequence>